<dbReference type="EMBL" id="MCGO01000037">
    <property type="protein sequence ID" value="ORY39906.1"/>
    <property type="molecule type" value="Genomic_DNA"/>
</dbReference>
<reference evidence="2 3" key="1">
    <citation type="submission" date="2016-07" db="EMBL/GenBank/DDBJ databases">
        <title>Pervasive Adenine N6-methylation of Active Genes in Fungi.</title>
        <authorList>
            <consortium name="DOE Joint Genome Institute"/>
            <person name="Mondo S.J."/>
            <person name="Dannebaum R.O."/>
            <person name="Kuo R.C."/>
            <person name="Labutti K."/>
            <person name="Haridas S."/>
            <person name="Kuo A."/>
            <person name="Salamov A."/>
            <person name="Ahrendt S.R."/>
            <person name="Lipzen A."/>
            <person name="Sullivan W."/>
            <person name="Andreopoulos W.B."/>
            <person name="Clum A."/>
            <person name="Lindquist E."/>
            <person name="Daum C."/>
            <person name="Ramamoorthy G.K."/>
            <person name="Gryganskyi A."/>
            <person name="Culley D."/>
            <person name="Magnuson J.K."/>
            <person name="James T.Y."/>
            <person name="O'Malley M.A."/>
            <person name="Stajich J.E."/>
            <person name="Spatafora J.W."/>
            <person name="Visel A."/>
            <person name="Grigoriev I.V."/>
        </authorList>
    </citation>
    <scope>NUCLEOTIDE SEQUENCE [LARGE SCALE GENOMIC DNA]</scope>
    <source>
        <strain evidence="2 3">JEL800</strain>
    </source>
</reference>
<keyword evidence="3" id="KW-1185">Reference proteome</keyword>
<feature type="compositionally biased region" description="Low complexity" evidence="1">
    <location>
        <begin position="208"/>
        <end position="233"/>
    </location>
</feature>
<gene>
    <name evidence="2" type="ORF">BCR33DRAFT_378064</name>
</gene>
<organism evidence="2 3">
    <name type="scientific">Rhizoclosmatium globosum</name>
    <dbReference type="NCBI Taxonomy" id="329046"/>
    <lineage>
        <taxon>Eukaryota</taxon>
        <taxon>Fungi</taxon>
        <taxon>Fungi incertae sedis</taxon>
        <taxon>Chytridiomycota</taxon>
        <taxon>Chytridiomycota incertae sedis</taxon>
        <taxon>Chytridiomycetes</taxon>
        <taxon>Chytridiales</taxon>
        <taxon>Chytriomycetaceae</taxon>
        <taxon>Rhizoclosmatium</taxon>
    </lineage>
</organism>
<dbReference type="Proteomes" id="UP000193642">
    <property type="component" value="Unassembled WGS sequence"/>
</dbReference>
<feature type="region of interest" description="Disordered" evidence="1">
    <location>
        <begin position="58"/>
        <end position="97"/>
    </location>
</feature>
<evidence type="ECO:0000313" key="2">
    <source>
        <dbReference type="EMBL" id="ORY39906.1"/>
    </source>
</evidence>
<accession>A0A1Y2BYU8</accession>
<protein>
    <submittedName>
        <fullName evidence="2">Uncharacterized protein</fullName>
    </submittedName>
</protein>
<dbReference type="AlphaFoldDB" id="A0A1Y2BYU8"/>
<proteinExistence type="predicted"/>
<feature type="region of interest" description="Disordered" evidence="1">
    <location>
        <begin position="159"/>
        <end position="273"/>
    </location>
</feature>
<evidence type="ECO:0000256" key="1">
    <source>
        <dbReference type="SAM" id="MobiDB-lite"/>
    </source>
</evidence>
<comment type="caution">
    <text evidence="2">The sequence shown here is derived from an EMBL/GenBank/DDBJ whole genome shotgun (WGS) entry which is preliminary data.</text>
</comment>
<feature type="compositionally biased region" description="Polar residues" evidence="1">
    <location>
        <begin position="181"/>
        <end position="200"/>
    </location>
</feature>
<sequence>MEAELSTRLLSSLENMGFPLDSARAAVNRVKANHKANTASFDEALDSALQSLIDYEPTDSAQTTSDQGGSENGYGSGRIGSLDGSFQQTSADSLPEVIPSSRMRSLLSDLKGRMDHSIKAFASVPSTTSATPSKNLSPPISDSIERVIADTFVVGSLPSTPLLGTPRIKPSHTPILKHSNKSPFYPSSTPQKSLSPSNTIKRVRFELSKPSTSKSLPTTLEQSSSSSQSEQPQQVPPTPVESPPIQAEPRQKYPSAAIRQLPLTSHSSRRNAH</sequence>
<feature type="compositionally biased region" description="Polar residues" evidence="1">
    <location>
        <begin position="59"/>
        <end position="69"/>
    </location>
</feature>
<evidence type="ECO:0000313" key="3">
    <source>
        <dbReference type="Proteomes" id="UP000193642"/>
    </source>
</evidence>
<name>A0A1Y2BYU8_9FUNG</name>